<dbReference type="EMBL" id="CAJVRM010000685">
    <property type="protein sequence ID" value="CAG8982817.1"/>
    <property type="molecule type" value="Genomic_DNA"/>
</dbReference>
<evidence type="ECO:0000256" key="1">
    <source>
        <dbReference type="SAM" id="MobiDB-lite"/>
    </source>
</evidence>
<reference evidence="2" key="1">
    <citation type="submission" date="2021-07" db="EMBL/GenBank/DDBJ databases">
        <authorList>
            <person name="Durling M."/>
        </authorList>
    </citation>
    <scope>NUCLEOTIDE SEQUENCE</scope>
</reference>
<feature type="compositionally biased region" description="Polar residues" evidence="1">
    <location>
        <begin position="1"/>
        <end position="21"/>
    </location>
</feature>
<gene>
    <name evidence="2" type="ORF">HYALB_00006626</name>
</gene>
<keyword evidence="3" id="KW-1185">Reference proteome</keyword>
<dbReference type="AlphaFoldDB" id="A0A9N9QCS4"/>
<name>A0A9N9QCS4_9HELO</name>
<proteinExistence type="predicted"/>
<organism evidence="2 3">
    <name type="scientific">Hymenoscyphus albidus</name>
    <dbReference type="NCBI Taxonomy" id="595503"/>
    <lineage>
        <taxon>Eukaryota</taxon>
        <taxon>Fungi</taxon>
        <taxon>Dikarya</taxon>
        <taxon>Ascomycota</taxon>
        <taxon>Pezizomycotina</taxon>
        <taxon>Leotiomycetes</taxon>
        <taxon>Helotiales</taxon>
        <taxon>Helotiaceae</taxon>
        <taxon>Hymenoscyphus</taxon>
    </lineage>
</organism>
<evidence type="ECO:0000313" key="3">
    <source>
        <dbReference type="Proteomes" id="UP000701801"/>
    </source>
</evidence>
<feature type="region of interest" description="Disordered" evidence="1">
    <location>
        <begin position="1"/>
        <end position="48"/>
    </location>
</feature>
<evidence type="ECO:0000313" key="2">
    <source>
        <dbReference type="EMBL" id="CAG8982817.1"/>
    </source>
</evidence>
<protein>
    <submittedName>
        <fullName evidence="2">Uncharacterized protein</fullName>
    </submittedName>
</protein>
<comment type="caution">
    <text evidence="2">The sequence shown here is derived from an EMBL/GenBank/DDBJ whole genome shotgun (WGS) entry which is preliminary data.</text>
</comment>
<accession>A0A9N9QCS4</accession>
<sequence length="73" mass="8020">MGCATSNPEPEPASTPSSFQEPKSPIFDLGTYDGRIHNNKSHPDDKASAFYGKGNTDISIAEGPMWMDKFDKR</sequence>
<dbReference type="Proteomes" id="UP000701801">
    <property type="component" value="Unassembled WGS sequence"/>
</dbReference>